<dbReference type="InterPro" id="IPR025441">
    <property type="entry name" value="DUF4181"/>
</dbReference>
<keyword evidence="1" id="KW-1133">Transmembrane helix</keyword>
<keyword evidence="3" id="KW-1185">Reference proteome</keyword>
<evidence type="ECO:0000313" key="2">
    <source>
        <dbReference type="EMBL" id="WLR41817.1"/>
    </source>
</evidence>
<organism evidence="2 3">
    <name type="scientific">Bacillus carboniphilus</name>
    <dbReference type="NCBI Taxonomy" id="86663"/>
    <lineage>
        <taxon>Bacteria</taxon>
        <taxon>Bacillati</taxon>
        <taxon>Bacillota</taxon>
        <taxon>Bacilli</taxon>
        <taxon>Bacillales</taxon>
        <taxon>Bacillaceae</taxon>
        <taxon>Bacillus</taxon>
    </lineage>
</organism>
<protein>
    <submittedName>
        <fullName evidence="2">DUF4181 domain-containing protein</fullName>
    </submittedName>
</protein>
<feature type="transmembrane region" description="Helical" evidence="1">
    <location>
        <begin position="94"/>
        <end position="115"/>
    </location>
</feature>
<accession>A0ABY9JR59</accession>
<dbReference type="EMBL" id="CP129013">
    <property type="protein sequence ID" value="WLR41817.1"/>
    <property type="molecule type" value="Genomic_DNA"/>
</dbReference>
<dbReference type="Pfam" id="PF13789">
    <property type="entry name" value="DUF4181"/>
    <property type="match status" value="1"/>
</dbReference>
<sequence>MRIDNKGVSTIFLNIVLLPIIFLVVMLILIILLWYMFHKLLTKWLNIEKDIRSYGDDHLNERHKKVDWTIRIITFMLIFLGYILNYEIDPRHNYWFLEPVFLFFIYIIFSSILQSRLEWKYIENKNYALFTILQLLFMLLLLALGTTFLHFIFEII</sequence>
<keyword evidence="1" id="KW-0472">Membrane</keyword>
<name>A0ABY9JR59_9BACI</name>
<dbReference type="RefSeq" id="WP_306019637.1">
    <property type="nucleotide sequence ID" value="NZ_CP129013.1"/>
</dbReference>
<feature type="transmembrane region" description="Helical" evidence="1">
    <location>
        <begin position="127"/>
        <end position="153"/>
    </location>
</feature>
<proteinExistence type="predicted"/>
<evidence type="ECO:0000256" key="1">
    <source>
        <dbReference type="SAM" id="Phobius"/>
    </source>
</evidence>
<feature type="transmembrane region" description="Helical" evidence="1">
    <location>
        <begin position="68"/>
        <end position="88"/>
    </location>
</feature>
<gene>
    <name evidence="2" type="ORF">LC087_13325</name>
</gene>
<feature type="transmembrane region" description="Helical" evidence="1">
    <location>
        <begin position="12"/>
        <end position="37"/>
    </location>
</feature>
<reference evidence="2 3" key="1">
    <citation type="submission" date="2023-06" db="EMBL/GenBank/DDBJ databases">
        <title>Five Gram-positive bacteria isolated from mangrove sediments in Shenzhen, Guangdong, China.</title>
        <authorList>
            <person name="Yu S."/>
            <person name="Zheng W."/>
            <person name="Huang Y."/>
        </authorList>
    </citation>
    <scope>NUCLEOTIDE SEQUENCE [LARGE SCALE GENOMIC DNA]</scope>
    <source>
        <strain evidence="2 3">SaN35-3</strain>
    </source>
</reference>
<dbReference type="Proteomes" id="UP001197974">
    <property type="component" value="Chromosome"/>
</dbReference>
<keyword evidence="1" id="KW-0812">Transmembrane</keyword>
<evidence type="ECO:0000313" key="3">
    <source>
        <dbReference type="Proteomes" id="UP001197974"/>
    </source>
</evidence>